<dbReference type="KEGG" id="taz:TREAZ_0978"/>
<dbReference type="EMBL" id="CP001841">
    <property type="protein sequence ID" value="AEF82908.1"/>
    <property type="molecule type" value="Genomic_DNA"/>
</dbReference>
<evidence type="ECO:0000313" key="3">
    <source>
        <dbReference type="EMBL" id="AEF82908.1"/>
    </source>
</evidence>
<proteinExistence type="predicted"/>
<dbReference type="PANTHER" id="PTHR38032">
    <property type="entry name" value="POLYMERASE-RELATED"/>
    <property type="match status" value="1"/>
</dbReference>
<dbReference type="eggNOG" id="COG1315">
    <property type="taxonomic scope" value="Bacteria"/>
</dbReference>
<dbReference type="Proteomes" id="UP000009222">
    <property type="component" value="Chromosome"/>
</dbReference>
<name>F5Y8A4_LEAAZ</name>
<sequence>MNTATLVPENPNDAHISVIFMENDLEAKGDFVPAMSGGAPFTPGYIDSLLQRLNIVYGVQREAINEAAMRCTKERKIIKDVVIASGDPPANEVLEYIQLNPLLGKSAEPDARGKVDYREQSPFIIVKKDQALAKQKSRKPGKDGMNVHGGSIPHGVVRPEGVSGGDNTRMEGRFMLSNINGQLIETKGMVSVQNFLVIKGPVGYKTGNIVFPGDVVIEGPVSDGFKIYSGGSVSIKQTFDVTDAITKTDLSVAGGIIGRGRALVKVGGVLKTKFIENCRVACRKTVTVDTDIINSNVFTLENVEMGDKGAILGGEIYAVKGVRTGNIGKKSGKSTHIHCGIDFTVQQEKEKNNNILRIVAAKLGRLKTMMEDPAADEPKKAKMEELRRRLEAEQQKASAVVTELMGHLNTYDNATVEVSGEIAAGTLIEICQIALFVTEPLKKVRVKLDKENGKLITENL</sequence>
<evidence type="ECO:0000313" key="4">
    <source>
        <dbReference type="Proteomes" id="UP000009222"/>
    </source>
</evidence>
<reference evidence="4" key="1">
    <citation type="submission" date="2009-12" db="EMBL/GenBank/DDBJ databases">
        <title>Complete sequence of Treponema azotonutricium strain ZAS-9.</title>
        <authorList>
            <person name="Tetu S.G."/>
            <person name="Matson E."/>
            <person name="Ren Q."/>
            <person name="Seshadri R."/>
            <person name="Elbourne L."/>
            <person name="Hassan K.A."/>
            <person name="Durkin A."/>
            <person name="Radune D."/>
            <person name="Mohamoud Y."/>
            <person name="Shay R."/>
            <person name="Jin S."/>
            <person name="Zhang X."/>
            <person name="Lucey K."/>
            <person name="Ballor N.R."/>
            <person name="Ottesen E."/>
            <person name="Rosenthal R."/>
            <person name="Allen A."/>
            <person name="Leadbetter J.R."/>
            <person name="Paulsen I.T."/>
        </authorList>
    </citation>
    <scope>NUCLEOTIDE SEQUENCE [LARGE SCALE GENOMIC DNA]</scope>
    <source>
        <strain evidence="4">ATCC BAA-888 / DSM 13862 / ZAS-9</strain>
    </source>
</reference>
<evidence type="ECO:0000256" key="1">
    <source>
        <dbReference type="SAM" id="MobiDB-lite"/>
    </source>
</evidence>
<reference evidence="3 4" key="2">
    <citation type="journal article" date="2011" name="ISME J.">
        <title>RNA-seq reveals cooperative metabolic interactions between two termite-gut spirochete species in co-culture.</title>
        <authorList>
            <person name="Rosenthal A.Z."/>
            <person name="Matson E.G."/>
            <person name="Eldar A."/>
            <person name="Leadbetter J.R."/>
        </authorList>
    </citation>
    <scope>NUCLEOTIDE SEQUENCE [LARGE SCALE GENOMIC DNA]</scope>
    <source>
        <strain evidence="4">ATCC BAA-888 / DSM 13862 / ZAS-9</strain>
    </source>
</reference>
<dbReference type="HOGENOM" id="CLU_026157_1_0_12"/>
<dbReference type="InterPro" id="IPR046865">
    <property type="entry name" value="FapA_b_solenoid"/>
</dbReference>
<accession>F5Y8A4</accession>
<dbReference type="AlphaFoldDB" id="F5Y8A4"/>
<protein>
    <recommendedName>
        <fullName evidence="2">Flagellar Assembly Protein A N-terminal region domain-containing protein</fullName>
    </recommendedName>
</protein>
<gene>
    <name evidence="3" type="ordered locus">TREAZ_0978</name>
</gene>
<evidence type="ECO:0000259" key="2">
    <source>
        <dbReference type="Pfam" id="PF20250"/>
    </source>
</evidence>
<dbReference type="Pfam" id="PF20250">
    <property type="entry name" value="FapA_N"/>
    <property type="match status" value="1"/>
</dbReference>
<feature type="domain" description="Flagellar Assembly Protein A N-terminal region" evidence="2">
    <location>
        <begin position="17"/>
        <end position="187"/>
    </location>
</feature>
<dbReference type="InterPro" id="IPR005646">
    <property type="entry name" value="FapA"/>
</dbReference>
<dbReference type="PANTHER" id="PTHR38032:SF1">
    <property type="entry name" value="RNA-BINDING PROTEIN KHPB N-TERMINAL DOMAIN-CONTAINING PROTEIN"/>
    <property type="match status" value="1"/>
</dbReference>
<dbReference type="OrthoDB" id="9816426at2"/>
<dbReference type="STRING" id="545695.TREAZ_0978"/>
<keyword evidence="4" id="KW-1185">Reference proteome</keyword>
<dbReference type="Pfam" id="PF03961">
    <property type="entry name" value="FapA"/>
    <property type="match status" value="1"/>
</dbReference>
<dbReference type="InterPro" id="IPR046866">
    <property type="entry name" value="FapA_N"/>
</dbReference>
<feature type="region of interest" description="Disordered" evidence="1">
    <location>
        <begin position="136"/>
        <end position="162"/>
    </location>
</feature>
<dbReference type="RefSeq" id="WP_015711007.1">
    <property type="nucleotide sequence ID" value="NC_015577.1"/>
</dbReference>
<organism evidence="3 4">
    <name type="scientific">Leadbettera azotonutricia (strain ATCC BAA-888 / DSM 13862 / ZAS-9)</name>
    <name type="common">Treponema azotonutricium</name>
    <dbReference type="NCBI Taxonomy" id="545695"/>
    <lineage>
        <taxon>Bacteria</taxon>
        <taxon>Pseudomonadati</taxon>
        <taxon>Spirochaetota</taxon>
        <taxon>Spirochaetia</taxon>
        <taxon>Spirochaetales</taxon>
        <taxon>Breznakiellaceae</taxon>
        <taxon>Leadbettera</taxon>
    </lineage>
</organism>
<dbReference type="InParanoid" id="F5Y8A4"/>